<evidence type="ECO:0000313" key="2">
    <source>
        <dbReference type="EMBL" id="GCB84344.1"/>
    </source>
</evidence>
<accession>A0A401QG40</accession>
<name>A0A401QG40_SCYTO</name>
<keyword evidence="3" id="KW-1185">Reference proteome</keyword>
<evidence type="ECO:0000313" key="3">
    <source>
        <dbReference type="Proteomes" id="UP000288216"/>
    </source>
</evidence>
<dbReference type="EMBL" id="BFAA01067167">
    <property type="protein sequence ID" value="GCB84344.1"/>
    <property type="molecule type" value="Genomic_DNA"/>
</dbReference>
<feature type="compositionally biased region" description="Polar residues" evidence="1">
    <location>
        <begin position="15"/>
        <end position="25"/>
    </location>
</feature>
<dbReference type="AlphaFoldDB" id="A0A401QG40"/>
<protein>
    <submittedName>
        <fullName evidence="2">Uncharacterized protein</fullName>
    </submittedName>
</protein>
<dbReference type="Proteomes" id="UP000288216">
    <property type="component" value="Unassembled WGS sequence"/>
</dbReference>
<sequence length="54" mass="5665">VKQDEKGNPDEISINLETPSSSASKKTGKGCKAEECETEDCTEGDSSGKQASET</sequence>
<feature type="non-terminal residue" evidence="2">
    <location>
        <position position="1"/>
    </location>
</feature>
<proteinExistence type="predicted"/>
<comment type="caution">
    <text evidence="2">The sequence shown here is derived from an EMBL/GenBank/DDBJ whole genome shotgun (WGS) entry which is preliminary data.</text>
</comment>
<reference evidence="2 3" key="1">
    <citation type="journal article" date="2018" name="Nat. Ecol. Evol.">
        <title>Shark genomes provide insights into elasmobranch evolution and the origin of vertebrates.</title>
        <authorList>
            <person name="Hara Y"/>
            <person name="Yamaguchi K"/>
            <person name="Onimaru K"/>
            <person name="Kadota M"/>
            <person name="Koyanagi M"/>
            <person name="Keeley SD"/>
            <person name="Tatsumi K"/>
            <person name="Tanaka K"/>
            <person name="Motone F"/>
            <person name="Kageyama Y"/>
            <person name="Nozu R"/>
            <person name="Adachi N"/>
            <person name="Nishimura O"/>
            <person name="Nakagawa R"/>
            <person name="Tanegashima C"/>
            <person name="Kiyatake I"/>
            <person name="Matsumoto R"/>
            <person name="Murakumo K"/>
            <person name="Nishida K"/>
            <person name="Terakita A"/>
            <person name="Kuratani S"/>
            <person name="Sato K"/>
            <person name="Hyodo S Kuraku.S."/>
        </authorList>
    </citation>
    <scope>NUCLEOTIDE SEQUENCE [LARGE SCALE GENOMIC DNA]</scope>
</reference>
<gene>
    <name evidence="2" type="ORF">scyTo_0025013</name>
</gene>
<organism evidence="2 3">
    <name type="scientific">Scyliorhinus torazame</name>
    <name type="common">Cloudy catshark</name>
    <name type="synonym">Catulus torazame</name>
    <dbReference type="NCBI Taxonomy" id="75743"/>
    <lineage>
        <taxon>Eukaryota</taxon>
        <taxon>Metazoa</taxon>
        <taxon>Chordata</taxon>
        <taxon>Craniata</taxon>
        <taxon>Vertebrata</taxon>
        <taxon>Chondrichthyes</taxon>
        <taxon>Elasmobranchii</taxon>
        <taxon>Galeomorphii</taxon>
        <taxon>Galeoidea</taxon>
        <taxon>Carcharhiniformes</taxon>
        <taxon>Scyliorhinidae</taxon>
        <taxon>Scyliorhinus</taxon>
    </lineage>
</organism>
<evidence type="ECO:0000256" key="1">
    <source>
        <dbReference type="SAM" id="MobiDB-lite"/>
    </source>
</evidence>
<feature type="region of interest" description="Disordered" evidence="1">
    <location>
        <begin position="1"/>
        <end position="33"/>
    </location>
</feature>